<dbReference type="AlphaFoldDB" id="A0A7H1JFH5"/>
<evidence type="ECO:0000256" key="2">
    <source>
        <dbReference type="SAM" id="MobiDB-lite"/>
    </source>
</evidence>
<feature type="compositionally biased region" description="Polar residues" evidence="2">
    <location>
        <begin position="1"/>
        <end position="16"/>
    </location>
</feature>
<sequence length="630" mass="71710">MSSQRRQSSLRATSPDQPKAPANAKGKSKKQQRDHHNSDIEDQSPECAEDKGAPKRGSRKRQSKKEKDPRDCESEDKPHEIPAPKRGSIIRQSKKQRDPSNRDCESLEISESKSVENPSETSRSASVHNNANNAGENNRQDSAKSKRQSKKKTNPHDCESEDKPQQIQQTAKIKSGEKTAPKRQSEKQRNPSNLDREQSPESSKSKSEEKSVAKPRRLHGSAIETDFISAGNTQDARPALSARNKKSAEKTATRGLSVDDTLGRVLKETIEKLKIKKCERSNASSCVNDITDKVIAHLKRNTTWCADIESLRTGSYYENVKICEPDEFDVMLTIPVERVNIERFDEAGAFYSVALKRHPNNPLNRFLNEDKTIQASKMLSEFRDAVKEALGKLQYKIEMQRKKARCPAVTLEVTENGKTISIDFVLGLKVHRASWPDFTKDGFKIENWLGKKEKADMKRQPFYLVPKYTGKGDSEHEGVVAKDSWRISFSHVEKEILQRHGHSKTCCEAVGKKCCRKECLKLLKYFFQQLKEDDSKSNKMSNFCSYHAKTPLLHACATRGEDSQWAYSQLADCFQQLLEDFVKPLKDRHLPNFFIPSHNLLHQATPSNCDFLADEIEFQRNNIFPIFRAF</sequence>
<name>A0A7H1JFH5_CTEID</name>
<dbReference type="GO" id="GO:0006974">
    <property type="term" value="P:DNA damage response"/>
    <property type="evidence" value="ECO:0007669"/>
    <property type="project" value="TreeGrafter"/>
</dbReference>
<gene>
    <name evidence="5" type="primary">cGAS</name>
</gene>
<dbReference type="GO" id="GO:0003682">
    <property type="term" value="F:chromatin binding"/>
    <property type="evidence" value="ECO:0007669"/>
    <property type="project" value="TreeGrafter"/>
</dbReference>
<dbReference type="Pfam" id="PF03281">
    <property type="entry name" value="Mab-21"/>
    <property type="match status" value="1"/>
</dbReference>
<proteinExistence type="evidence at transcript level"/>
<dbReference type="Pfam" id="PF20266">
    <property type="entry name" value="Mab-21_C"/>
    <property type="match status" value="1"/>
</dbReference>
<dbReference type="GO" id="GO:0002230">
    <property type="term" value="P:positive regulation of defense response to virus by host"/>
    <property type="evidence" value="ECO:0007669"/>
    <property type="project" value="TreeGrafter"/>
</dbReference>
<dbReference type="GO" id="GO:0071360">
    <property type="term" value="P:cellular response to exogenous dsRNA"/>
    <property type="evidence" value="ECO:0007669"/>
    <property type="project" value="TreeGrafter"/>
</dbReference>
<dbReference type="GO" id="GO:0005634">
    <property type="term" value="C:nucleus"/>
    <property type="evidence" value="ECO:0007669"/>
    <property type="project" value="TreeGrafter"/>
</dbReference>
<accession>A0A7H1JFH5</accession>
<evidence type="ECO:0000313" key="5">
    <source>
        <dbReference type="EMBL" id="QNT09612.1"/>
    </source>
</evidence>
<feature type="domain" description="Mab-21-like nucleotidyltransferase" evidence="3">
    <location>
        <begin position="316"/>
        <end position="498"/>
    </location>
</feature>
<dbReference type="GO" id="GO:0032481">
    <property type="term" value="P:positive regulation of type I interferon production"/>
    <property type="evidence" value="ECO:0007669"/>
    <property type="project" value="TreeGrafter"/>
</dbReference>
<dbReference type="GO" id="GO:0061501">
    <property type="term" value="F:2',3'-cyclic GMP-AMP synthase activity"/>
    <property type="evidence" value="ECO:0007669"/>
    <property type="project" value="TreeGrafter"/>
</dbReference>
<feature type="compositionally biased region" description="Basic and acidic residues" evidence="2">
    <location>
        <begin position="95"/>
        <end position="114"/>
    </location>
</feature>
<dbReference type="EMBL" id="MN809627">
    <property type="protein sequence ID" value="QNT09612.1"/>
    <property type="molecule type" value="mRNA"/>
</dbReference>
<dbReference type="GO" id="GO:0035861">
    <property type="term" value="C:site of double-strand break"/>
    <property type="evidence" value="ECO:0007669"/>
    <property type="project" value="TreeGrafter"/>
</dbReference>
<dbReference type="GO" id="GO:0005829">
    <property type="term" value="C:cytosol"/>
    <property type="evidence" value="ECO:0007669"/>
    <property type="project" value="TreeGrafter"/>
</dbReference>
<dbReference type="Gene3D" id="3.30.460.90">
    <property type="match status" value="1"/>
</dbReference>
<feature type="region of interest" description="Disordered" evidence="2">
    <location>
        <begin position="1"/>
        <end position="253"/>
    </location>
</feature>
<dbReference type="PANTHER" id="PTHR10656:SF35">
    <property type="entry name" value="CYCLIC GMP-AMP SYNTHASE"/>
    <property type="match status" value="1"/>
</dbReference>
<comment type="similarity">
    <text evidence="1">Belongs to the mab-21 family.</text>
</comment>
<organism evidence="5">
    <name type="scientific">Ctenopharyngodon idella</name>
    <name type="common">Grass carp</name>
    <name type="synonym">Leuciscus idella</name>
    <dbReference type="NCBI Taxonomy" id="7959"/>
    <lineage>
        <taxon>Eukaryota</taxon>
        <taxon>Metazoa</taxon>
        <taxon>Chordata</taxon>
        <taxon>Craniata</taxon>
        <taxon>Vertebrata</taxon>
        <taxon>Euteleostomi</taxon>
        <taxon>Actinopterygii</taxon>
        <taxon>Neopterygii</taxon>
        <taxon>Teleostei</taxon>
        <taxon>Ostariophysi</taxon>
        <taxon>Cypriniformes</taxon>
        <taxon>Xenocyprididae</taxon>
        <taxon>Xenocypridinae</taxon>
        <taxon>Ctenopharyngodon</taxon>
    </lineage>
</organism>
<dbReference type="GO" id="GO:0002218">
    <property type="term" value="P:activation of innate immune response"/>
    <property type="evidence" value="ECO:0007669"/>
    <property type="project" value="TreeGrafter"/>
</dbReference>
<reference evidence="5" key="1">
    <citation type="submission" date="2019-12" db="EMBL/GenBank/DDBJ databases">
        <authorList>
            <person name="Xu X."/>
        </authorList>
    </citation>
    <scope>NUCLEOTIDE SEQUENCE</scope>
</reference>
<protein>
    <submittedName>
        <fullName evidence="5">Cyclic GMP-AMP synthase</fullName>
    </submittedName>
</protein>
<feature type="compositionally biased region" description="Polar residues" evidence="2">
    <location>
        <begin position="115"/>
        <end position="128"/>
    </location>
</feature>
<feature type="compositionally biased region" description="Basic residues" evidence="2">
    <location>
        <begin position="54"/>
        <end position="64"/>
    </location>
</feature>
<dbReference type="SMR" id="A0A7H1JFH5"/>
<evidence type="ECO:0000259" key="4">
    <source>
        <dbReference type="Pfam" id="PF20266"/>
    </source>
</evidence>
<feature type="compositionally biased region" description="Basic and acidic residues" evidence="2">
    <location>
        <begin position="174"/>
        <end position="212"/>
    </location>
</feature>
<feature type="compositionally biased region" description="Basic and acidic residues" evidence="2">
    <location>
        <begin position="154"/>
        <end position="164"/>
    </location>
</feature>
<dbReference type="InterPro" id="IPR046906">
    <property type="entry name" value="Mab-21_HhH/H2TH-like"/>
</dbReference>
<dbReference type="Gene3D" id="1.10.1410.40">
    <property type="match status" value="1"/>
</dbReference>
<evidence type="ECO:0000256" key="1">
    <source>
        <dbReference type="ARBA" id="ARBA00008307"/>
    </source>
</evidence>
<feature type="compositionally biased region" description="Basic and acidic residues" evidence="2">
    <location>
        <begin position="65"/>
        <end position="83"/>
    </location>
</feature>
<dbReference type="InterPro" id="IPR024810">
    <property type="entry name" value="MAB21L/cGLR"/>
</dbReference>
<feature type="domain" description="Mab-21-like HhH/H2TH-like" evidence="4">
    <location>
        <begin position="515"/>
        <end position="617"/>
    </location>
</feature>
<dbReference type="GO" id="GO:0038001">
    <property type="term" value="P:paracrine signaling"/>
    <property type="evidence" value="ECO:0007669"/>
    <property type="project" value="TreeGrafter"/>
</dbReference>
<dbReference type="GO" id="GO:2000042">
    <property type="term" value="P:negative regulation of double-strand break repair via homologous recombination"/>
    <property type="evidence" value="ECO:0007669"/>
    <property type="project" value="TreeGrafter"/>
</dbReference>
<evidence type="ECO:0000259" key="3">
    <source>
        <dbReference type="Pfam" id="PF03281"/>
    </source>
</evidence>
<dbReference type="InterPro" id="IPR046903">
    <property type="entry name" value="Mab-21-like_nuc_Trfase"/>
</dbReference>
<dbReference type="SMART" id="SM01265">
    <property type="entry name" value="Mab-21"/>
    <property type="match status" value="1"/>
</dbReference>
<dbReference type="PANTHER" id="PTHR10656">
    <property type="entry name" value="CELL FATE DETERMINING PROTEIN MAB21-RELATED"/>
    <property type="match status" value="1"/>
</dbReference>
<dbReference type="FunFam" id="1.10.1410.40:FF:000007">
    <property type="entry name" value="Cyclic GMP-AMP synthase"/>
    <property type="match status" value="1"/>
</dbReference>
<dbReference type="GO" id="GO:0003690">
    <property type="term" value="F:double-stranded DNA binding"/>
    <property type="evidence" value="ECO:0007669"/>
    <property type="project" value="TreeGrafter"/>
</dbReference>